<dbReference type="RefSeq" id="WP_158574392.1">
    <property type="nucleotide sequence ID" value="NZ_BLYJ01000007.1"/>
</dbReference>
<dbReference type="InterPro" id="IPR010985">
    <property type="entry name" value="Ribbon_hlx_hlx"/>
</dbReference>
<comment type="caution">
    <text evidence="2">The sequence shown here is derived from an EMBL/GenBank/DDBJ whole genome shotgun (WGS) entry which is preliminary data.</text>
</comment>
<dbReference type="InterPro" id="IPR005569">
    <property type="entry name" value="Arc_DNA-bd_dom"/>
</dbReference>
<dbReference type="EMBL" id="BLYJ01000007">
    <property type="protein sequence ID" value="GFO87666.1"/>
    <property type="molecule type" value="Genomic_DNA"/>
</dbReference>
<sequence length="65" mass="7512">MDKEEKFIIRAKKSYGETSVVSCRMPNEVLKQLDRVAARTGRTRNELILKCVEFALDKLEIVDEP</sequence>
<protein>
    <recommendedName>
        <fullName evidence="1">Arc-like DNA binding domain-containing protein</fullName>
    </recommendedName>
</protein>
<evidence type="ECO:0000259" key="1">
    <source>
        <dbReference type="Pfam" id="PF03869"/>
    </source>
</evidence>
<name>A0ABQ1DY56_9FIRM</name>
<gene>
    <name evidence="2" type="ORF">BUFA31_08300</name>
</gene>
<dbReference type="SUPFAM" id="SSF47598">
    <property type="entry name" value="Ribbon-helix-helix"/>
    <property type="match status" value="1"/>
</dbReference>
<organism evidence="2 3">
    <name type="scientific">Butyricicoccus faecihominis</name>
    <dbReference type="NCBI Taxonomy" id="1712515"/>
    <lineage>
        <taxon>Bacteria</taxon>
        <taxon>Bacillati</taxon>
        <taxon>Bacillota</taxon>
        <taxon>Clostridia</taxon>
        <taxon>Eubacteriales</taxon>
        <taxon>Butyricicoccaceae</taxon>
        <taxon>Butyricicoccus</taxon>
    </lineage>
</organism>
<keyword evidence="3" id="KW-1185">Reference proteome</keyword>
<evidence type="ECO:0000313" key="2">
    <source>
        <dbReference type="EMBL" id="GFO87666.1"/>
    </source>
</evidence>
<dbReference type="Pfam" id="PF03869">
    <property type="entry name" value="Arc"/>
    <property type="match status" value="1"/>
</dbReference>
<feature type="domain" description="Arc-like DNA binding" evidence="1">
    <location>
        <begin position="23"/>
        <end position="58"/>
    </location>
</feature>
<dbReference type="Proteomes" id="UP000620147">
    <property type="component" value="Unassembled WGS sequence"/>
</dbReference>
<reference evidence="2 3" key="1">
    <citation type="submission" date="2020-06" db="EMBL/GenBank/DDBJ databases">
        <title>Characterization of fructooligosaccharide metabolism and fructooligosaccharide-degrading enzymes in human commensal butyrate producers.</title>
        <authorList>
            <person name="Tanno H."/>
            <person name="Fujii T."/>
            <person name="Hirano K."/>
            <person name="Maeno S."/>
            <person name="Tonozuka T."/>
            <person name="Sakamoto M."/>
            <person name="Ohkuma M."/>
            <person name="Tochio T."/>
            <person name="Endo A."/>
        </authorList>
    </citation>
    <scope>NUCLEOTIDE SEQUENCE [LARGE SCALE GENOMIC DNA]</scope>
    <source>
        <strain evidence="2 3">JCM 31056</strain>
    </source>
</reference>
<proteinExistence type="predicted"/>
<accession>A0ABQ1DY56</accession>
<evidence type="ECO:0000313" key="3">
    <source>
        <dbReference type="Proteomes" id="UP000620147"/>
    </source>
</evidence>